<proteinExistence type="predicted"/>
<accession>A0ACB5STP8</accession>
<keyword evidence="2" id="KW-1185">Reference proteome</keyword>
<sequence>MPDILKGNNNLFNSQLFSNLTIDTLACIRNKDDAGICTAIEELPLEIQILVFVHLFRLSHTTSDVIGLIDPHWFDENTDTETYSPLLLILSDLLRKIVINIGGKQHLDFKTRMRLLFSECVKLATDISCYVDYEMKFLDQQGCLSKVSKVLIRSTGLDSPLLCNLTNVTSLGIDFRNPVLTWQTVENVVIMMKQLRLTAKNLSEISVKDLRVATESLNLDAIFINSDVSINLELSAGLFFPSSPIPFTYFIGE</sequence>
<protein>
    <submittedName>
        <fullName evidence="1">Unnamed protein product</fullName>
    </submittedName>
</protein>
<gene>
    <name evidence="1" type="ORF">Amon02_000109000</name>
</gene>
<name>A0ACB5STP8_AMBMO</name>
<dbReference type="Proteomes" id="UP001165064">
    <property type="component" value="Unassembled WGS sequence"/>
</dbReference>
<organism evidence="1 2">
    <name type="scientific">Ambrosiozyma monospora</name>
    <name type="common">Yeast</name>
    <name type="synonym">Endomycopsis monosporus</name>
    <dbReference type="NCBI Taxonomy" id="43982"/>
    <lineage>
        <taxon>Eukaryota</taxon>
        <taxon>Fungi</taxon>
        <taxon>Dikarya</taxon>
        <taxon>Ascomycota</taxon>
        <taxon>Saccharomycotina</taxon>
        <taxon>Pichiomycetes</taxon>
        <taxon>Pichiales</taxon>
        <taxon>Pichiaceae</taxon>
        <taxon>Ambrosiozyma</taxon>
    </lineage>
</organism>
<reference evidence="1" key="1">
    <citation type="submission" date="2023-04" db="EMBL/GenBank/DDBJ databases">
        <title>Ambrosiozyma monospora NBRC 10751.</title>
        <authorList>
            <person name="Ichikawa N."/>
            <person name="Sato H."/>
            <person name="Tonouchi N."/>
        </authorList>
    </citation>
    <scope>NUCLEOTIDE SEQUENCE</scope>
    <source>
        <strain evidence="1">NBRC 10751</strain>
    </source>
</reference>
<dbReference type="EMBL" id="BSXS01000485">
    <property type="protein sequence ID" value="GME72691.1"/>
    <property type="molecule type" value="Genomic_DNA"/>
</dbReference>
<evidence type="ECO:0000313" key="2">
    <source>
        <dbReference type="Proteomes" id="UP001165064"/>
    </source>
</evidence>
<comment type="caution">
    <text evidence="1">The sequence shown here is derived from an EMBL/GenBank/DDBJ whole genome shotgun (WGS) entry which is preliminary data.</text>
</comment>
<evidence type="ECO:0000313" key="1">
    <source>
        <dbReference type="EMBL" id="GME72691.1"/>
    </source>
</evidence>